<evidence type="ECO:0000313" key="1">
    <source>
        <dbReference type="EMBL" id="TFY53316.1"/>
    </source>
</evidence>
<accession>A0A4Y9XT63</accession>
<proteinExistence type="predicted"/>
<dbReference type="STRING" id="205917.A0A4Y9XT63"/>
<evidence type="ECO:0000313" key="2">
    <source>
        <dbReference type="Proteomes" id="UP000298327"/>
    </source>
</evidence>
<dbReference type="AlphaFoldDB" id="A0A4Y9XT63"/>
<name>A0A4Y9XT63_9AGAM</name>
<dbReference type="Gene3D" id="1.20.1280.50">
    <property type="match status" value="1"/>
</dbReference>
<reference evidence="1 2" key="1">
    <citation type="submission" date="2019-02" db="EMBL/GenBank/DDBJ databases">
        <title>Genome sequencing of the rare red list fungi Dentipellis fragilis.</title>
        <authorList>
            <person name="Buettner E."/>
            <person name="Kellner H."/>
        </authorList>
    </citation>
    <scope>NUCLEOTIDE SEQUENCE [LARGE SCALE GENOMIC DNA]</scope>
    <source>
        <strain evidence="1 2">DSM 105465</strain>
    </source>
</reference>
<dbReference type="EMBL" id="SEOQ01001170">
    <property type="protein sequence ID" value="TFY53316.1"/>
    <property type="molecule type" value="Genomic_DNA"/>
</dbReference>
<comment type="caution">
    <text evidence="1">The sequence shown here is derived from an EMBL/GenBank/DDBJ whole genome shotgun (WGS) entry which is preliminary data.</text>
</comment>
<gene>
    <name evidence="1" type="ORF">EVG20_g10171</name>
</gene>
<dbReference type="SUPFAM" id="SSF52047">
    <property type="entry name" value="RNI-like"/>
    <property type="match status" value="1"/>
</dbReference>
<dbReference type="OrthoDB" id="3235294at2759"/>
<dbReference type="Proteomes" id="UP000298327">
    <property type="component" value="Unassembled WGS sequence"/>
</dbReference>
<organism evidence="1 2">
    <name type="scientific">Dentipellis fragilis</name>
    <dbReference type="NCBI Taxonomy" id="205917"/>
    <lineage>
        <taxon>Eukaryota</taxon>
        <taxon>Fungi</taxon>
        <taxon>Dikarya</taxon>
        <taxon>Basidiomycota</taxon>
        <taxon>Agaricomycotina</taxon>
        <taxon>Agaricomycetes</taxon>
        <taxon>Russulales</taxon>
        <taxon>Hericiaceae</taxon>
        <taxon>Dentipellis</taxon>
    </lineage>
</organism>
<protein>
    <submittedName>
        <fullName evidence="1">Uncharacterized protein</fullName>
    </submittedName>
</protein>
<sequence length="907" mass="100972">MRKGSRTASGSDARASLMRSHGHTYPSIVKFVSYPILCQCCPSVTSTLSSIKYTNMNMIVTNPALSAVGYWCDAEKARFVAQDGSSAIGIGDIPDARKTVSAIELEMEAIALVLSSLRTRYNNLISVNRLPPEVFSCIFQSLRLVNPPLDRYFPSTPSKTIGWIKVMHVCHQWRTIALENPGLWSDIPFPLGVRWTDEFLRRSQIAPIKLNYAADPQARSEKKLDDIAKILTSHLSHVQQLSLTGVLADCPKTLLSLRSSAPLLEEIYLRNMSHPWLPRASDMPVLPSDIFNHSAPRLHNICLMWCSIPWASLICMFTTLVELSIELDVNPVGQGGLGEILGSLEQMSSLQDLTLICVLPTPPPETTPQSTFGPVVTSPNLRKLTLVDEPRRCGLMLNHMRVPIAAECHISCTSKNGGIEFLSPWLSTQAATSRSICSLSLEQSYQGVFFTASNKLPDRSITPSFYLYLDMNNDPSFGSRPSLFAMQTVCNLLLPLADLEFLSISHDDRWSIQDWASMFRSMRCNSLCAAEVSSRCAWNLCQLFMMDQPSSAPPTPSAKLHLLRDNFQLTRHFGLPHGNLTRFLMATLPVFDLALFVGGALQRQQAHGAPGMVESMSPGAPEEIGDHQVQYQPSSARTIENVDLDIHSRLRLFPLPQYNAGFRAGVDIDVLEYFRRFAAKIVHAYASRPHCVRKNYKCAAGPELAASESADCVTVLKFFINWNAPPPRRSPSAATSSSYELAAETLHTDAMAQTPGRFMSDVYSDYPDDDTTKEVQFQAAGRSYLGYGERHVLLQWPNGTDEEGDVIMQIVQLSGMVGNYAYYAPFATKCTEESNETFSLGTYSRAQRDRILALAEAVQFKRTSNINNCQTWARDLLEAMMKEDLLSESTFDTIDKKSPLWKRQPEA</sequence>
<keyword evidence="2" id="KW-1185">Reference proteome</keyword>